<dbReference type="Pfam" id="PF02537">
    <property type="entry name" value="CRCB"/>
    <property type="match status" value="1"/>
</dbReference>
<evidence type="ECO:0000256" key="3">
    <source>
        <dbReference type="ARBA" id="ARBA00022692"/>
    </source>
</evidence>
<keyword evidence="4 10" id="KW-1133">Transmembrane helix</keyword>
<dbReference type="PANTHER" id="PTHR28259:SF1">
    <property type="entry name" value="FLUORIDE EXPORT PROTEIN 1-RELATED"/>
    <property type="match status" value="1"/>
</dbReference>
<name>A0AAJ1HX16_LIMMU</name>
<evidence type="ECO:0000256" key="1">
    <source>
        <dbReference type="ARBA" id="ARBA00004651"/>
    </source>
</evidence>
<organism evidence="11 12">
    <name type="scientific">Limosilactobacillus mucosae</name>
    <name type="common">Lactobacillus mucosae</name>
    <dbReference type="NCBI Taxonomy" id="97478"/>
    <lineage>
        <taxon>Bacteria</taxon>
        <taxon>Bacillati</taxon>
        <taxon>Bacillota</taxon>
        <taxon>Bacilli</taxon>
        <taxon>Lactobacillales</taxon>
        <taxon>Lactobacillaceae</taxon>
        <taxon>Limosilactobacillus</taxon>
    </lineage>
</organism>
<evidence type="ECO:0000256" key="5">
    <source>
        <dbReference type="ARBA" id="ARBA00023136"/>
    </source>
</evidence>
<dbReference type="NCBIfam" id="TIGR00494">
    <property type="entry name" value="crcB"/>
    <property type="match status" value="1"/>
</dbReference>
<protein>
    <recommendedName>
        <fullName evidence="10">Fluoride-specific ion channel FluC</fullName>
    </recommendedName>
</protein>
<keyword evidence="10" id="KW-0479">Metal-binding</keyword>
<evidence type="ECO:0000256" key="2">
    <source>
        <dbReference type="ARBA" id="ARBA00022475"/>
    </source>
</evidence>
<comment type="caution">
    <text evidence="11">The sequence shown here is derived from an EMBL/GenBank/DDBJ whole genome shotgun (WGS) entry which is preliminary data.</text>
</comment>
<dbReference type="Proteomes" id="UP001220670">
    <property type="component" value="Unassembled WGS sequence"/>
</dbReference>
<evidence type="ECO:0000256" key="8">
    <source>
        <dbReference type="ARBA" id="ARBA00035585"/>
    </source>
</evidence>
<dbReference type="GO" id="GO:0046872">
    <property type="term" value="F:metal ion binding"/>
    <property type="evidence" value="ECO:0007669"/>
    <property type="project" value="UniProtKB-KW"/>
</dbReference>
<evidence type="ECO:0000256" key="6">
    <source>
        <dbReference type="ARBA" id="ARBA00023303"/>
    </source>
</evidence>
<dbReference type="AlphaFoldDB" id="A0AAJ1HX16"/>
<keyword evidence="5 10" id="KW-0472">Membrane</keyword>
<comment type="activity regulation">
    <text evidence="10">Na(+) is not transported, but it plays an essential structural role and its presence is essential for fluoride channel function.</text>
</comment>
<gene>
    <name evidence="10 11" type="primary">crcB</name>
    <name evidence="10" type="synonym">fluC</name>
    <name evidence="11" type="ORF">PO250_07375</name>
</gene>
<comment type="subcellular location">
    <subcellularLocation>
        <location evidence="1 10">Cell membrane</location>
        <topology evidence="1 10">Multi-pass membrane protein</topology>
    </subcellularLocation>
</comment>
<sequence>MIEMMMIGVGASLGAAMRWLLTIAWKKWGQLDWPIATLFINLSGSFLMGWLSILVLSGNMRVFLTTGLLGGYTTFSTFNTELLVMLDEGKTAQCWEYIMVSTLGGIIMAWLGMSV</sequence>
<evidence type="ECO:0000313" key="12">
    <source>
        <dbReference type="Proteomes" id="UP001220670"/>
    </source>
</evidence>
<keyword evidence="6 10" id="KW-0407">Ion channel</keyword>
<comment type="catalytic activity">
    <reaction evidence="8">
        <text>fluoride(in) = fluoride(out)</text>
        <dbReference type="Rhea" id="RHEA:76159"/>
        <dbReference type="ChEBI" id="CHEBI:17051"/>
    </reaction>
    <physiologicalReaction direction="left-to-right" evidence="8">
        <dbReference type="Rhea" id="RHEA:76160"/>
    </physiologicalReaction>
</comment>
<dbReference type="PANTHER" id="PTHR28259">
    <property type="entry name" value="FLUORIDE EXPORT PROTEIN 1-RELATED"/>
    <property type="match status" value="1"/>
</dbReference>
<evidence type="ECO:0000256" key="4">
    <source>
        <dbReference type="ARBA" id="ARBA00022989"/>
    </source>
</evidence>
<feature type="transmembrane region" description="Helical" evidence="10">
    <location>
        <begin position="94"/>
        <end position="113"/>
    </location>
</feature>
<keyword evidence="2 10" id="KW-1003">Cell membrane</keyword>
<evidence type="ECO:0000256" key="10">
    <source>
        <dbReference type="HAMAP-Rule" id="MF_00454"/>
    </source>
</evidence>
<feature type="binding site" evidence="10">
    <location>
        <position position="73"/>
    </location>
    <ligand>
        <name>Na(+)</name>
        <dbReference type="ChEBI" id="CHEBI:29101"/>
        <note>structural</note>
    </ligand>
</feature>
<keyword evidence="10" id="KW-0813">Transport</keyword>
<feature type="transmembrane region" description="Helical" evidence="10">
    <location>
        <begin position="62"/>
        <end position="82"/>
    </location>
</feature>
<accession>A0AAJ1HX16</accession>
<evidence type="ECO:0000256" key="9">
    <source>
        <dbReference type="ARBA" id="ARBA00049940"/>
    </source>
</evidence>
<keyword evidence="3 10" id="KW-0812">Transmembrane</keyword>
<feature type="transmembrane region" description="Helical" evidence="10">
    <location>
        <begin position="37"/>
        <end position="56"/>
    </location>
</feature>
<feature type="transmembrane region" description="Helical" evidence="10">
    <location>
        <begin position="6"/>
        <end position="25"/>
    </location>
</feature>
<dbReference type="RefSeq" id="WP_272209211.1">
    <property type="nucleotide sequence ID" value="NZ_JAQOMV010000031.1"/>
</dbReference>
<comment type="function">
    <text evidence="9 10">Fluoride-specific ion channel. Important for reducing fluoride concentration in the cell, thus reducing its toxicity.</text>
</comment>
<keyword evidence="10" id="KW-0915">Sodium</keyword>
<proteinExistence type="inferred from homology"/>
<dbReference type="HAMAP" id="MF_00454">
    <property type="entry name" value="FluC"/>
    <property type="match status" value="1"/>
</dbReference>
<reference evidence="11" key="1">
    <citation type="submission" date="2023-01" db="EMBL/GenBank/DDBJ databases">
        <title>Genome analysis of 13 Lactobacillus isolated from gut of wild boar.</title>
        <authorList>
            <person name="Papp P."/>
            <person name="Libisch B."/>
            <person name="Nagy T."/>
            <person name="Olasz F."/>
        </authorList>
    </citation>
    <scope>NUCLEOTIDE SEQUENCE</scope>
    <source>
        <strain evidence="11">F146</strain>
    </source>
</reference>
<evidence type="ECO:0000256" key="7">
    <source>
        <dbReference type="ARBA" id="ARBA00035120"/>
    </source>
</evidence>
<dbReference type="GO" id="GO:0005886">
    <property type="term" value="C:plasma membrane"/>
    <property type="evidence" value="ECO:0007669"/>
    <property type="project" value="UniProtKB-SubCell"/>
</dbReference>
<dbReference type="EMBL" id="JAQONE010000023">
    <property type="protein sequence ID" value="MDC2830115.1"/>
    <property type="molecule type" value="Genomic_DNA"/>
</dbReference>
<dbReference type="GO" id="GO:0062054">
    <property type="term" value="F:fluoride channel activity"/>
    <property type="evidence" value="ECO:0007669"/>
    <property type="project" value="UniProtKB-UniRule"/>
</dbReference>
<dbReference type="GO" id="GO:0140114">
    <property type="term" value="P:cellular detoxification of fluoride"/>
    <property type="evidence" value="ECO:0007669"/>
    <property type="project" value="UniProtKB-UniRule"/>
</dbReference>
<dbReference type="InterPro" id="IPR003691">
    <property type="entry name" value="FluC"/>
</dbReference>
<feature type="binding site" evidence="10">
    <location>
        <position position="70"/>
    </location>
    <ligand>
        <name>Na(+)</name>
        <dbReference type="ChEBI" id="CHEBI:29101"/>
        <note>structural</note>
    </ligand>
</feature>
<keyword evidence="10" id="KW-0406">Ion transport</keyword>
<comment type="similarity">
    <text evidence="7 10">Belongs to the fluoride channel Fluc/FEX (TC 1.A.43) family.</text>
</comment>
<evidence type="ECO:0000313" key="11">
    <source>
        <dbReference type="EMBL" id="MDC2830115.1"/>
    </source>
</evidence>